<dbReference type="EMBL" id="BAAAQY010000001">
    <property type="protein sequence ID" value="GAA2222295.1"/>
    <property type="molecule type" value="Genomic_DNA"/>
</dbReference>
<dbReference type="InterPro" id="IPR032109">
    <property type="entry name" value="Big_3_5"/>
</dbReference>
<organism evidence="4 5">
    <name type="scientific">Herbiconiux moechotypicola</name>
    <dbReference type="NCBI Taxonomy" id="637393"/>
    <lineage>
        <taxon>Bacteria</taxon>
        <taxon>Bacillati</taxon>
        <taxon>Actinomycetota</taxon>
        <taxon>Actinomycetes</taxon>
        <taxon>Micrococcales</taxon>
        <taxon>Microbacteriaceae</taxon>
        <taxon>Herbiconiux</taxon>
    </lineage>
</organism>
<feature type="compositionally biased region" description="Pro residues" evidence="1">
    <location>
        <begin position="240"/>
        <end position="250"/>
    </location>
</feature>
<feature type="region of interest" description="Disordered" evidence="1">
    <location>
        <begin position="236"/>
        <end position="278"/>
    </location>
</feature>
<keyword evidence="2" id="KW-1133">Transmembrane helix</keyword>
<evidence type="ECO:0000259" key="3">
    <source>
        <dbReference type="Pfam" id="PF16640"/>
    </source>
</evidence>
<gene>
    <name evidence="4" type="ORF">GCM10009851_01260</name>
</gene>
<feature type="domain" description="Bacterial Ig-like" evidence="3">
    <location>
        <begin position="130"/>
        <end position="226"/>
    </location>
</feature>
<name>A0ABP5Q0U6_9MICO</name>
<accession>A0ABP5Q0U6</accession>
<dbReference type="Proteomes" id="UP001500929">
    <property type="component" value="Unassembled WGS sequence"/>
</dbReference>
<feature type="compositionally biased region" description="Gly residues" evidence="1">
    <location>
        <begin position="263"/>
        <end position="274"/>
    </location>
</feature>
<evidence type="ECO:0000256" key="2">
    <source>
        <dbReference type="SAM" id="Phobius"/>
    </source>
</evidence>
<protein>
    <recommendedName>
        <fullName evidence="3">Bacterial Ig-like domain-containing protein</fullName>
    </recommendedName>
</protein>
<dbReference type="InterPro" id="IPR013783">
    <property type="entry name" value="Ig-like_fold"/>
</dbReference>
<evidence type="ECO:0000313" key="5">
    <source>
        <dbReference type="Proteomes" id="UP001500929"/>
    </source>
</evidence>
<sequence length="325" mass="31558">MSLSAPGEVAYGASIAVSARVVAAVEDADSSADPADPVATVAPVAPVSGTVQFSDSGGRALGDPVIVVDGQAVLDPAALRTSGGGLPTAPGVTVRAEFLPADESEFAPSSAETTVAIRQGSTSTAVEFTSDRSLQAGRSISATAIVTRSAGSSGLDGMADATGTVEFYYDGALVSTATVFSVPGDARAYALSDITLGGAGDRSLVAVYSGDAVFAASTSGTAIVSVSPATDSAGGAIAPPVAPQPAPIAAPAPASTGAASGSGADGGSGAGESGGPVTVDADSVSEQTFIAPGFWLVFMAIFAGMLLVASSAALVVTQLRLRRTR</sequence>
<feature type="transmembrane region" description="Helical" evidence="2">
    <location>
        <begin position="293"/>
        <end position="316"/>
    </location>
</feature>
<feature type="compositionally biased region" description="Low complexity" evidence="1">
    <location>
        <begin position="251"/>
        <end position="262"/>
    </location>
</feature>
<dbReference type="Gene3D" id="2.60.40.10">
    <property type="entry name" value="Immunoglobulins"/>
    <property type="match status" value="2"/>
</dbReference>
<proteinExistence type="predicted"/>
<evidence type="ECO:0000256" key="1">
    <source>
        <dbReference type="SAM" id="MobiDB-lite"/>
    </source>
</evidence>
<evidence type="ECO:0000313" key="4">
    <source>
        <dbReference type="EMBL" id="GAA2222295.1"/>
    </source>
</evidence>
<keyword evidence="5" id="KW-1185">Reference proteome</keyword>
<keyword evidence="2" id="KW-0812">Transmembrane</keyword>
<reference evidence="5" key="1">
    <citation type="journal article" date="2019" name="Int. J. Syst. Evol. Microbiol.">
        <title>The Global Catalogue of Microorganisms (GCM) 10K type strain sequencing project: providing services to taxonomists for standard genome sequencing and annotation.</title>
        <authorList>
            <consortium name="The Broad Institute Genomics Platform"/>
            <consortium name="The Broad Institute Genome Sequencing Center for Infectious Disease"/>
            <person name="Wu L."/>
            <person name="Ma J."/>
        </authorList>
    </citation>
    <scope>NUCLEOTIDE SEQUENCE [LARGE SCALE GENOMIC DNA]</scope>
    <source>
        <strain evidence="5">JCM 16117</strain>
    </source>
</reference>
<comment type="caution">
    <text evidence="4">The sequence shown here is derived from an EMBL/GenBank/DDBJ whole genome shotgun (WGS) entry which is preliminary data.</text>
</comment>
<dbReference type="Pfam" id="PF16640">
    <property type="entry name" value="Big_3_5"/>
    <property type="match status" value="1"/>
</dbReference>
<keyword evidence="2" id="KW-0472">Membrane</keyword>